<name>A0A853FB99_9BURK</name>
<keyword evidence="8" id="KW-0472">Membrane</keyword>
<protein>
    <submittedName>
        <fullName evidence="10">M48 family metallopeptidase</fullName>
    </submittedName>
</protein>
<dbReference type="EMBL" id="JACCEW010000002">
    <property type="protein sequence ID" value="NYT36902.1"/>
    <property type="molecule type" value="Genomic_DNA"/>
</dbReference>
<feature type="domain" description="Peptidase M48" evidence="9">
    <location>
        <begin position="109"/>
        <end position="291"/>
    </location>
</feature>
<keyword evidence="3 6" id="KW-0378">Hydrolase</keyword>
<dbReference type="Pfam" id="PF01435">
    <property type="entry name" value="Peptidase_M48"/>
    <property type="match status" value="1"/>
</dbReference>
<comment type="caution">
    <text evidence="10">The sequence shown here is derived from an EMBL/GenBank/DDBJ whole genome shotgun (WGS) entry which is preliminary data.</text>
</comment>
<dbReference type="GO" id="GO:0004222">
    <property type="term" value="F:metalloendopeptidase activity"/>
    <property type="evidence" value="ECO:0007669"/>
    <property type="project" value="InterPro"/>
</dbReference>
<dbReference type="InterPro" id="IPR001915">
    <property type="entry name" value="Peptidase_M48"/>
</dbReference>
<feature type="transmembrane region" description="Helical" evidence="8">
    <location>
        <begin position="40"/>
        <end position="59"/>
    </location>
</feature>
<evidence type="ECO:0000256" key="7">
    <source>
        <dbReference type="SAM" id="MobiDB-lite"/>
    </source>
</evidence>
<keyword evidence="8" id="KW-1133">Transmembrane helix</keyword>
<proteinExistence type="inferred from homology"/>
<dbReference type="GO" id="GO:0016020">
    <property type="term" value="C:membrane"/>
    <property type="evidence" value="ECO:0007669"/>
    <property type="project" value="TreeGrafter"/>
</dbReference>
<evidence type="ECO:0000313" key="10">
    <source>
        <dbReference type="EMBL" id="NYT36902.1"/>
    </source>
</evidence>
<dbReference type="Gene3D" id="3.30.2010.10">
    <property type="entry name" value="Metalloproteases ('zincins'), catalytic domain"/>
    <property type="match status" value="1"/>
</dbReference>
<keyword evidence="2" id="KW-0479">Metal-binding</keyword>
<accession>A0A853FB99</accession>
<keyword evidence="1 6" id="KW-0645">Protease</keyword>
<keyword evidence="11" id="KW-1185">Reference proteome</keyword>
<dbReference type="AlphaFoldDB" id="A0A853FB99"/>
<evidence type="ECO:0000256" key="1">
    <source>
        <dbReference type="ARBA" id="ARBA00022670"/>
    </source>
</evidence>
<dbReference type="CDD" id="cd07331">
    <property type="entry name" value="M48C_Oma1_like"/>
    <property type="match status" value="1"/>
</dbReference>
<evidence type="ECO:0000256" key="2">
    <source>
        <dbReference type="ARBA" id="ARBA00022723"/>
    </source>
</evidence>
<dbReference type="GO" id="GO:0051603">
    <property type="term" value="P:proteolysis involved in protein catabolic process"/>
    <property type="evidence" value="ECO:0007669"/>
    <property type="project" value="TreeGrafter"/>
</dbReference>
<evidence type="ECO:0000313" key="11">
    <source>
        <dbReference type="Proteomes" id="UP000580517"/>
    </source>
</evidence>
<comment type="cofactor">
    <cofactor evidence="6">
        <name>Zn(2+)</name>
        <dbReference type="ChEBI" id="CHEBI:29105"/>
    </cofactor>
    <text evidence="6">Binds 1 zinc ion per subunit.</text>
</comment>
<evidence type="ECO:0000256" key="6">
    <source>
        <dbReference type="RuleBase" id="RU003983"/>
    </source>
</evidence>
<dbReference type="PANTHER" id="PTHR22726">
    <property type="entry name" value="METALLOENDOPEPTIDASE OMA1"/>
    <property type="match status" value="1"/>
</dbReference>
<dbReference type="PANTHER" id="PTHR22726:SF1">
    <property type="entry name" value="METALLOENDOPEPTIDASE OMA1, MITOCHONDRIAL"/>
    <property type="match status" value="1"/>
</dbReference>
<evidence type="ECO:0000256" key="3">
    <source>
        <dbReference type="ARBA" id="ARBA00022801"/>
    </source>
</evidence>
<keyword evidence="8" id="KW-0812">Transmembrane</keyword>
<gene>
    <name evidence="10" type="ORF">H0A68_08455</name>
</gene>
<sequence>MRGEIDQDRQEPDPASRPRRELPTEKEPELKKNTVTLRRVSIAVALSLTVLLAACAAVQTTNTGSVGVERKQYMSSMVSEQALEQEAAQQYRTLIGQAKAQGALDEDKQQTARVKTIANRLIKQVSVFRPDAANWNWEVHVLKSKEVNAWCMPGGKIAVYTGLIQQIKPTDAELAAVIGHEMAHALREHTREQVSQQMATNLGLSVLSAFTGAGVADLGGTLSKVMFTLPNSRTAEAEADRIGVELAARAGYDPHAAVTLWQKMASLGGSQQPEILSTHPSAESRIADIQTAADKVMPLYTKAVKG</sequence>
<reference evidence="10 11" key="1">
    <citation type="submission" date="2020-07" db="EMBL/GenBank/DDBJ databases">
        <title>Taxonomic revisions and descriptions of new bacterial species based on genomic comparisons in the high-G+C-content subgroup of the family Alcaligenaceae.</title>
        <authorList>
            <person name="Szabo A."/>
            <person name="Felfoldi T."/>
        </authorList>
    </citation>
    <scope>NUCLEOTIDE SEQUENCE [LARGE SCALE GENOMIC DNA]</scope>
    <source>
        <strain evidence="10 11">DSM 25264</strain>
    </source>
</reference>
<evidence type="ECO:0000256" key="4">
    <source>
        <dbReference type="ARBA" id="ARBA00022833"/>
    </source>
</evidence>
<evidence type="ECO:0000256" key="8">
    <source>
        <dbReference type="SAM" id="Phobius"/>
    </source>
</evidence>
<organism evidence="10 11">
    <name type="scientific">Allopusillimonas soli</name>
    <dbReference type="NCBI Taxonomy" id="659016"/>
    <lineage>
        <taxon>Bacteria</taxon>
        <taxon>Pseudomonadati</taxon>
        <taxon>Pseudomonadota</taxon>
        <taxon>Betaproteobacteria</taxon>
        <taxon>Burkholderiales</taxon>
        <taxon>Alcaligenaceae</taxon>
        <taxon>Allopusillimonas</taxon>
    </lineage>
</organism>
<feature type="region of interest" description="Disordered" evidence="7">
    <location>
        <begin position="1"/>
        <end position="30"/>
    </location>
</feature>
<comment type="similarity">
    <text evidence="6">Belongs to the peptidase M48 family.</text>
</comment>
<keyword evidence="5 6" id="KW-0482">Metalloprotease</keyword>
<evidence type="ECO:0000256" key="5">
    <source>
        <dbReference type="ARBA" id="ARBA00023049"/>
    </source>
</evidence>
<dbReference type="OrthoDB" id="9810445at2"/>
<dbReference type="InterPro" id="IPR051156">
    <property type="entry name" value="Mito/Outer_Membr_Metalloprot"/>
</dbReference>
<dbReference type="GO" id="GO:0046872">
    <property type="term" value="F:metal ion binding"/>
    <property type="evidence" value="ECO:0007669"/>
    <property type="project" value="UniProtKB-KW"/>
</dbReference>
<evidence type="ECO:0000259" key="9">
    <source>
        <dbReference type="Pfam" id="PF01435"/>
    </source>
</evidence>
<dbReference type="Proteomes" id="UP000580517">
    <property type="component" value="Unassembled WGS sequence"/>
</dbReference>
<keyword evidence="4 6" id="KW-0862">Zinc</keyword>